<dbReference type="Proteomes" id="UP000217276">
    <property type="component" value="Chromosome"/>
</dbReference>
<proteinExistence type="predicted"/>
<protein>
    <recommendedName>
        <fullName evidence="3">Immunity protein 50 of polymorphic toxin system</fullName>
    </recommendedName>
</protein>
<dbReference type="EMBL" id="CP022384">
    <property type="protein sequence ID" value="ATA82625.1"/>
    <property type="molecule type" value="Genomic_DNA"/>
</dbReference>
<reference evidence="2" key="1">
    <citation type="submission" date="2017-06" db="EMBL/GenBank/DDBJ databases">
        <title>Capnocytophaga spp. assemblies.</title>
        <authorList>
            <person name="Gulvik C.A."/>
        </authorList>
    </citation>
    <scope>NUCLEOTIDE SEQUENCE [LARGE SCALE GENOMIC DNA]</scope>
    <source>
        <strain evidence="2">H6253</strain>
    </source>
</reference>
<accession>A0A250FEA2</accession>
<gene>
    <name evidence="1" type="ORF">CGC53_09875</name>
</gene>
<evidence type="ECO:0008006" key="3">
    <source>
        <dbReference type="Google" id="ProtNLM"/>
    </source>
</evidence>
<dbReference type="RefSeq" id="WP_095914615.1">
    <property type="nucleotide sequence ID" value="NZ_CAUUPF010000018.1"/>
</dbReference>
<dbReference type="KEGG" id="clk:CGC53_09875"/>
<sequence length="133" mass="15689">MNILDIIGENLFLKKLYPKGLFNFYIGRIELNTFNRLTIVLHLREKPAINIAKWGEWGQEYNIITTELIGSDIRRIQINNWQNNNQDICDCKIVKIIGDYISLIFSGHDWSVEIILKSLLFQRNTTYLEDNKE</sequence>
<dbReference type="AlphaFoldDB" id="A0A250FEA2"/>
<keyword evidence="2" id="KW-1185">Reference proteome</keyword>
<name>A0A250FEA2_9FLAO</name>
<organism evidence="1 2">
    <name type="scientific">Capnocytophaga leadbetteri</name>
    <dbReference type="NCBI Taxonomy" id="327575"/>
    <lineage>
        <taxon>Bacteria</taxon>
        <taxon>Pseudomonadati</taxon>
        <taxon>Bacteroidota</taxon>
        <taxon>Flavobacteriia</taxon>
        <taxon>Flavobacteriales</taxon>
        <taxon>Flavobacteriaceae</taxon>
        <taxon>Capnocytophaga</taxon>
    </lineage>
</organism>
<evidence type="ECO:0000313" key="1">
    <source>
        <dbReference type="EMBL" id="ATA82625.1"/>
    </source>
</evidence>
<evidence type="ECO:0000313" key="2">
    <source>
        <dbReference type="Proteomes" id="UP000217276"/>
    </source>
</evidence>